<protein>
    <submittedName>
        <fullName evidence="1">Uncharacterized protein</fullName>
    </submittedName>
</protein>
<sequence>MENQIAANFRIVSERVANAARSQQRSVRLVAVSKTKPKRNALAAHGFRFLPGRPVRSSWNRLAVFLSVAFRPVEKMLPHRSHSLGGSRLSHSRMETLLRSSAGVATPSCKNQSRLAAKRNWCPIVRSG</sequence>
<organism evidence="1 2">
    <name type="scientific">Tropilaelaps mercedesae</name>
    <dbReference type="NCBI Taxonomy" id="418985"/>
    <lineage>
        <taxon>Eukaryota</taxon>
        <taxon>Metazoa</taxon>
        <taxon>Ecdysozoa</taxon>
        <taxon>Arthropoda</taxon>
        <taxon>Chelicerata</taxon>
        <taxon>Arachnida</taxon>
        <taxon>Acari</taxon>
        <taxon>Parasitiformes</taxon>
        <taxon>Mesostigmata</taxon>
        <taxon>Gamasina</taxon>
        <taxon>Dermanyssoidea</taxon>
        <taxon>Laelapidae</taxon>
        <taxon>Tropilaelaps</taxon>
    </lineage>
</organism>
<name>A0A1V9XGK7_9ACAR</name>
<dbReference type="Gene3D" id="3.20.20.10">
    <property type="entry name" value="Alanine racemase"/>
    <property type="match status" value="1"/>
</dbReference>
<dbReference type="InterPro" id="IPR029066">
    <property type="entry name" value="PLP-binding_barrel"/>
</dbReference>
<gene>
    <name evidence="1" type="ORF">BIW11_10233</name>
</gene>
<dbReference type="Proteomes" id="UP000192247">
    <property type="component" value="Unassembled WGS sequence"/>
</dbReference>
<dbReference type="InParanoid" id="A0A1V9XGK7"/>
<comment type="caution">
    <text evidence="1">The sequence shown here is derived from an EMBL/GenBank/DDBJ whole genome shotgun (WGS) entry which is preliminary data.</text>
</comment>
<proteinExistence type="predicted"/>
<accession>A0A1V9XGK7</accession>
<evidence type="ECO:0000313" key="1">
    <source>
        <dbReference type="EMBL" id="OQR72675.1"/>
    </source>
</evidence>
<dbReference type="AlphaFoldDB" id="A0A1V9XGK7"/>
<dbReference type="EMBL" id="MNPL01011269">
    <property type="protein sequence ID" value="OQR72675.1"/>
    <property type="molecule type" value="Genomic_DNA"/>
</dbReference>
<reference evidence="1 2" key="1">
    <citation type="journal article" date="2017" name="Gigascience">
        <title>Draft genome of the honey bee ectoparasitic mite, Tropilaelaps mercedesae, is shaped by the parasitic life history.</title>
        <authorList>
            <person name="Dong X."/>
            <person name="Armstrong S.D."/>
            <person name="Xia D."/>
            <person name="Makepeace B.L."/>
            <person name="Darby A.C."/>
            <person name="Kadowaki T."/>
        </authorList>
    </citation>
    <scope>NUCLEOTIDE SEQUENCE [LARGE SCALE GENOMIC DNA]</scope>
    <source>
        <strain evidence="1">Wuxi-XJTLU</strain>
    </source>
</reference>
<evidence type="ECO:0000313" key="2">
    <source>
        <dbReference type="Proteomes" id="UP000192247"/>
    </source>
</evidence>
<keyword evidence="2" id="KW-1185">Reference proteome</keyword>